<dbReference type="GO" id="GO:0005654">
    <property type="term" value="C:nucleoplasm"/>
    <property type="evidence" value="ECO:0007669"/>
    <property type="project" value="TreeGrafter"/>
</dbReference>
<evidence type="ECO:0000256" key="1">
    <source>
        <dbReference type="ARBA" id="ARBA00008058"/>
    </source>
</evidence>
<evidence type="ECO:0000259" key="5">
    <source>
        <dbReference type="Pfam" id="PF24630"/>
    </source>
</evidence>
<dbReference type="Pfam" id="PF24630">
    <property type="entry name" value="PIN_TASOR"/>
    <property type="match status" value="1"/>
</dbReference>
<dbReference type="EMBL" id="JANPWB010000013">
    <property type="protein sequence ID" value="KAJ1110241.1"/>
    <property type="molecule type" value="Genomic_DNA"/>
</dbReference>
<dbReference type="Pfam" id="PF23314">
    <property type="entry name" value="TASOR_alpha-beta"/>
    <property type="match status" value="1"/>
</dbReference>
<feature type="compositionally biased region" description="Acidic residues" evidence="2">
    <location>
        <begin position="1478"/>
        <end position="1489"/>
    </location>
</feature>
<feature type="compositionally biased region" description="Basic and acidic residues" evidence="2">
    <location>
        <begin position="251"/>
        <end position="262"/>
    </location>
</feature>
<organism evidence="6 7">
    <name type="scientific">Pleurodeles waltl</name>
    <name type="common">Iberian ribbed newt</name>
    <dbReference type="NCBI Taxonomy" id="8319"/>
    <lineage>
        <taxon>Eukaryota</taxon>
        <taxon>Metazoa</taxon>
        <taxon>Chordata</taxon>
        <taxon>Craniata</taxon>
        <taxon>Vertebrata</taxon>
        <taxon>Euteleostomi</taxon>
        <taxon>Amphibia</taxon>
        <taxon>Batrachia</taxon>
        <taxon>Caudata</taxon>
        <taxon>Salamandroidea</taxon>
        <taxon>Salamandridae</taxon>
        <taxon>Pleurodelinae</taxon>
        <taxon>Pleurodeles</taxon>
    </lineage>
</organism>
<feature type="compositionally biased region" description="Polar residues" evidence="2">
    <location>
        <begin position="1523"/>
        <end position="1535"/>
    </location>
</feature>
<feature type="compositionally biased region" description="Basic and acidic residues" evidence="2">
    <location>
        <begin position="1"/>
        <end position="10"/>
    </location>
</feature>
<dbReference type="InterPro" id="IPR046432">
    <property type="entry name" value="TASOR"/>
</dbReference>
<dbReference type="GO" id="GO:0097355">
    <property type="term" value="P:protein localization to heterochromatin"/>
    <property type="evidence" value="ECO:0007669"/>
    <property type="project" value="TreeGrafter"/>
</dbReference>
<reference evidence="6" key="1">
    <citation type="journal article" date="2022" name="bioRxiv">
        <title>Sequencing and chromosome-scale assembly of the giantPleurodeles waltlgenome.</title>
        <authorList>
            <person name="Brown T."/>
            <person name="Elewa A."/>
            <person name="Iarovenko S."/>
            <person name="Subramanian E."/>
            <person name="Araus A.J."/>
            <person name="Petzold A."/>
            <person name="Susuki M."/>
            <person name="Suzuki K.-i.T."/>
            <person name="Hayashi T."/>
            <person name="Toyoda A."/>
            <person name="Oliveira C."/>
            <person name="Osipova E."/>
            <person name="Leigh N.D."/>
            <person name="Simon A."/>
            <person name="Yun M.H."/>
        </authorList>
    </citation>
    <scope>NUCLEOTIDE SEQUENCE</scope>
    <source>
        <strain evidence="6">20211129_DDA</strain>
        <tissue evidence="6">Liver</tissue>
    </source>
</reference>
<dbReference type="GO" id="GO:0003682">
    <property type="term" value="F:chromatin binding"/>
    <property type="evidence" value="ECO:0007669"/>
    <property type="project" value="TreeGrafter"/>
</dbReference>
<comment type="caution">
    <text evidence="6">The sequence shown here is derived from an EMBL/GenBank/DDBJ whole genome shotgun (WGS) entry which is preliminary data.</text>
</comment>
<dbReference type="Proteomes" id="UP001066276">
    <property type="component" value="Chromosome 9"/>
</dbReference>
<protein>
    <recommendedName>
        <fullName evidence="8">DUF3715 domain-containing protein</fullName>
    </recommendedName>
</protein>
<keyword evidence="7" id="KW-1185">Reference proteome</keyword>
<evidence type="ECO:0000259" key="4">
    <source>
        <dbReference type="Pfam" id="PF23314"/>
    </source>
</evidence>
<evidence type="ECO:0000259" key="3">
    <source>
        <dbReference type="Pfam" id="PF12509"/>
    </source>
</evidence>
<dbReference type="InterPro" id="IPR056243">
    <property type="entry name" value="TASOR_ab_dom"/>
</dbReference>
<gene>
    <name evidence="6" type="ORF">NDU88_007596</name>
</gene>
<dbReference type="GO" id="GO:0000792">
    <property type="term" value="C:heterochromatin"/>
    <property type="evidence" value="ECO:0007669"/>
    <property type="project" value="TreeGrafter"/>
</dbReference>
<feature type="region of interest" description="Disordered" evidence="2">
    <location>
        <begin position="241"/>
        <end position="262"/>
    </location>
</feature>
<evidence type="ECO:0008006" key="8">
    <source>
        <dbReference type="Google" id="ProtNLM"/>
    </source>
</evidence>
<comment type="similarity">
    <text evidence="1">Belongs to the TASOR family.</text>
</comment>
<dbReference type="CDD" id="cd22569">
    <property type="entry name" value="TASOR_PBD"/>
    <property type="match status" value="1"/>
</dbReference>
<dbReference type="GO" id="GO:0045814">
    <property type="term" value="P:negative regulation of gene expression, epigenetic"/>
    <property type="evidence" value="ECO:0007669"/>
    <property type="project" value="InterPro"/>
</dbReference>
<feature type="domain" description="TASOR PIN" evidence="5">
    <location>
        <begin position="1307"/>
        <end position="1448"/>
    </location>
</feature>
<evidence type="ECO:0000313" key="6">
    <source>
        <dbReference type="EMBL" id="KAJ1110241.1"/>
    </source>
</evidence>
<name>A0AAV7N2H0_PLEWA</name>
<sequence length="1602" mass="181252">MSTDIEKESSQEAEEQLDGHAFEESTANVFQLAEEVIPASQNGERAETDEPPPADGSTQQTRISTIDRLREEHEAQKTPDEPAPRRNFQIPRKNREKKALFQPIISGSREFEDVLKILHSSYLEPNSVANFTYKKASLIHSELLEKEFTEKRRELKFEGRMDKELVEAYAYLLVERQQVQNICEKGLHVGHSKISILGNPSLGVYLSRYADLLQANPLDPGATGDVIIFKIMKGKMKSVFDQPGKSQMDSANKRSLDPTPKHECHVSKNVNRVNSLLAYRAFELTQYYLYEYGFDEIRRRPRHVCPYAVISFGYKDEMSQVPKAVPSSRSNSFNLERNMEHLNYTLWRGQLLNKGKHLCYAYMKSATRPFLPYKLNEKLDLETAMNIELLKKKVPPLIFCKETYNGLKEVVKGGMYCSLYEVVEKSRTGSNLESILQKLEKEKIVLVKPLGDKGFLFLLSPLQMVSPYDSQFGKSRALHAIFLFQEPRGVVNFAHKCTAIQENHEIMPDIMTFIPSLHFGIIQSRKDTTGDFNVVVEKHAREYLKRRATNCAKFREFVLYPYESRLDEKKYLYSTPRNRQNIHSSLQSYVFGPNAYAVEVQKAKEFITENHKPQQFSPVSDYEVLEEEAENSITDKNNGASNEIPTMLDSTPAVQRKPFQNADYDPVKVKDLIDLIQSRKQVDEEPETGSSTNNTGLKRKLESDSENVHKHLRSEYTEGGHYEGGNLTDSNSVLSLISGLGGQDSDLRQHELSTPTAPDSHGLIKLLLETLAGAGHLDASLAQSVNSALGLQSNTTDEDLRQIQDYGEIPGRDLLENEHPSQDDFVSFKEPPAPHNLGSEISCLSYPIDNDFRVRPTVVTENTVRLHEEQRADSICSFDDSSPCPSTPIEHPYHRQYSNPANCDLEIGWKLIPITGMKSSEDLVYLPPADALPNDPRIMTRLRSIDPDFPYSPVLDLQKISKSKLFNDTGEQFEHQSLFEGHHMFATRHSHGGIIESTVLDEYSNFSKRIQQLLKQNNILYISQTSTPLLSTQERVAKLSHHLHIQTSEIQVQHYVDALREKLNSIVSSLPYYHVQSQRHSPVTPLKDVSHIETMISIPLSESSGNRDASYGHGLPREVEATYGSCNEKQSLIVSDCYKTGLGINNKEAVLPLDQTLHMDKQQDLSQTNPNPATNLNISSTQPALSDFINQLKPEVFNSLVKIIKDVQKNTVKFYIHTEEENTVCREIKEYLTKLGNTECNPKQFLETKATLDKLLIIIQNEDIDSSIHKITGLVNLKKLSCVSFAGVDSLDDVKNHTYNELFVSGGFVVSDESVLDPESVPADKLKHFLKFLEELSSPEGKWQWKIHCKMQKKLKELARMNAKALSVLTLLNTYQKKHLVEILSYHSCDSQTRNAPELDCLIRLQVQNIHQRHVVFLTEKNVKMFYSYNDNGVIVTTVEEFMKNFETLVGHYNSATEENCLTQLAAGQETHSGNDQKDEEDMSLDSGDEMPHIEVCSKPPTNEALANESSHTHRSDLKLTSENEQLTSKANSGLKSEPPNHSEELKSVLTTFGNSAKQTAVPDQVSCSSVQESKFNVLTHQTFLGTSYPVTASQNNQDANH</sequence>
<dbReference type="InterPro" id="IPR056242">
    <property type="entry name" value="PIN_TASOR"/>
</dbReference>
<accession>A0AAV7N2H0</accession>
<dbReference type="Pfam" id="PF12509">
    <property type="entry name" value="DUF3715"/>
    <property type="match status" value="1"/>
</dbReference>
<feature type="region of interest" description="Disordered" evidence="2">
    <location>
        <begin position="678"/>
        <end position="708"/>
    </location>
</feature>
<evidence type="ECO:0000313" key="7">
    <source>
        <dbReference type="Proteomes" id="UP001066276"/>
    </source>
</evidence>
<proteinExistence type="inferred from homology"/>
<dbReference type="InterPro" id="IPR022188">
    <property type="entry name" value="TASOR_DUF3715"/>
</dbReference>
<feature type="compositionally biased region" description="Basic and acidic residues" evidence="2">
    <location>
        <begin position="65"/>
        <end position="84"/>
    </location>
</feature>
<feature type="compositionally biased region" description="Basic and acidic residues" evidence="2">
    <location>
        <begin position="1511"/>
        <end position="1522"/>
    </location>
</feature>
<feature type="domain" description="TASOR pseudo-PARP" evidence="3">
    <location>
        <begin position="155"/>
        <end position="306"/>
    </location>
</feature>
<feature type="region of interest" description="Disordered" evidence="2">
    <location>
        <begin position="1"/>
        <end position="93"/>
    </location>
</feature>
<dbReference type="PANTHER" id="PTHR16207:SF1">
    <property type="entry name" value="PROTEIN TASOR"/>
    <property type="match status" value="1"/>
</dbReference>
<evidence type="ECO:0000256" key="2">
    <source>
        <dbReference type="SAM" id="MobiDB-lite"/>
    </source>
</evidence>
<feature type="region of interest" description="Disordered" evidence="2">
    <location>
        <begin position="1469"/>
        <end position="1543"/>
    </location>
</feature>
<dbReference type="PANTHER" id="PTHR16207">
    <property type="entry name" value="SET DOMAIN-CONTAINING PROTEIN"/>
    <property type="match status" value="1"/>
</dbReference>
<feature type="domain" description="TASOR alpha/beta" evidence="4">
    <location>
        <begin position="1209"/>
        <end position="1303"/>
    </location>
</feature>
<feature type="compositionally biased region" description="Basic and acidic residues" evidence="2">
    <location>
        <begin position="699"/>
        <end position="708"/>
    </location>
</feature>